<organism evidence="3">
    <name type="scientific">Naegleria gruberi</name>
    <name type="common">Amoeba</name>
    <dbReference type="NCBI Taxonomy" id="5762"/>
    <lineage>
        <taxon>Eukaryota</taxon>
        <taxon>Discoba</taxon>
        <taxon>Heterolobosea</taxon>
        <taxon>Tetramitia</taxon>
        <taxon>Eutetramitia</taxon>
        <taxon>Vahlkampfiidae</taxon>
        <taxon>Naegleria</taxon>
    </lineage>
</organism>
<gene>
    <name evidence="2" type="ORF">NAEGRDRAFT_59671</name>
</gene>
<feature type="region of interest" description="Disordered" evidence="1">
    <location>
        <begin position="606"/>
        <end position="659"/>
    </location>
</feature>
<evidence type="ECO:0000313" key="2">
    <source>
        <dbReference type="EMBL" id="EFC37779.1"/>
    </source>
</evidence>
<name>D2VZE6_NAEGR</name>
<evidence type="ECO:0000313" key="3">
    <source>
        <dbReference type="Proteomes" id="UP000006671"/>
    </source>
</evidence>
<feature type="compositionally biased region" description="Low complexity" evidence="1">
    <location>
        <begin position="127"/>
        <end position="147"/>
    </location>
</feature>
<feature type="region of interest" description="Disordered" evidence="1">
    <location>
        <begin position="106"/>
        <end position="152"/>
    </location>
</feature>
<dbReference type="RefSeq" id="XP_002670523.1">
    <property type="nucleotide sequence ID" value="XM_002670477.1"/>
</dbReference>
<evidence type="ECO:0000256" key="1">
    <source>
        <dbReference type="SAM" id="MobiDB-lite"/>
    </source>
</evidence>
<protein>
    <submittedName>
        <fullName evidence="2">Predicted protein</fullName>
    </submittedName>
</protein>
<accession>D2VZE6</accession>
<dbReference type="Proteomes" id="UP000006671">
    <property type="component" value="Unassembled WGS sequence"/>
</dbReference>
<dbReference type="EMBL" id="GG738914">
    <property type="protein sequence ID" value="EFC37779.1"/>
    <property type="molecule type" value="Genomic_DNA"/>
</dbReference>
<dbReference type="AlphaFoldDB" id="D2VZE6"/>
<dbReference type="InParanoid" id="D2VZE6"/>
<feature type="compositionally biased region" description="Gly residues" evidence="1">
    <location>
        <begin position="642"/>
        <end position="659"/>
    </location>
</feature>
<sequence length="659" mass="76313">MTKKKKSHNAGYQSGKKQKPKQQQQQHSSDEDDYDHTHPMNVMDMMNQFYSNIPATVYSNGQKIEHADSRNAFSSFMSNLPSDSQQSMKELMARNLHCDEDQVEEIYGNKKKNNNNQKASASEKAKSNSTPTSVATSSSATQQSKKPPVNIFNMEPLGETLKELRFATSAEFDEHSRKFVEFHSKCAKALKEEYGMHTDRMVGIPIATFDSELLEIAIEQAALTRETQANSNKKEDKEHVMPLEPFLDKTSLPDWHVFKINGKGSVIAGQLAATLCKLFRLPLGSIRIIYTKYYNWKREYKEAGEFEPRGEYIIAVLFQYKERSAEDIIKSKLDWREKSKRVFKLELDTSKPLTEEENLNWLKYFHDRMITQKLHNDCCDDEVFDGSVEVIWNCLQHMMRQLYDPSISKEYLHNFVAQNVFLSIRPNYRDHKFLCGFKSYTRFYSLHSYGCVDFKYAFFHTTKYYSHVFYTTLLYRIVDLADKESREDQSSGWKPVWDNKLANDPRFQEEDWITIEKRQVNITLPEIKEIRETLIGKEGKLNCIPISKFLYTISNGTGAGSGETTLVDDDKWIEVRLRKICNELKPEDAEFKEHDFNKDIQKQLEEMKKKKPSKKNRNPMQSDASYPNDEESGNMYRMLKNGRGGGDGGFGGPPGCGQM</sequence>
<dbReference type="GeneID" id="8857742"/>
<feature type="region of interest" description="Disordered" evidence="1">
    <location>
        <begin position="1"/>
        <end position="39"/>
    </location>
</feature>
<dbReference type="VEuPathDB" id="AmoebaDB:NAEGRDRAFT_59671"/>
<proteinExistence type="predicted"/>
<dbReference type="KEGG" id="ngr:NAEGRDRAFT_59671"/>
<keyword evidence="3" id="KW-1185">Reference proteome</keyword>
<reference evidence="2 3" key="1">
    <citation type="journal article" date="2010" name="Cell">
        <title>The genome of Naegleria gruberi illuminates early eukaryotic versatility.</title>
        <authorList>
            <person name="Fritz-Laylin L.K."/>
            <person name="Prochnik S.E."/>
            <person name="Ginger M.L."/>
            <person name="Dacks J.B."/>
            <person name="Carpenter M.L."/>
            <person name="Field M.C."/>
            <person name="Kuo A."/>
            <person name="Paredez A."/>
            <person name="Chapman J."/>
            <person name="Pham J."/>
            <person name="Shu S."/>
            <person name="Neupane R."/>
            <person name="Cipriano M."/>
            <person name="Mancuso J."/>
            <person name="Tu H."/>
            <person name="Salamov A."/>
            <person name="Lindquist E."/>
            <person name="Shapiro H."/>
            <person name="Lucas S."/>
            <person name="Grigoriev I.V."/>
            <person name="Cande W.Z."/>
            <person name="Fulton C."/>
            <person name="Rokhsar D.S."/>
            <person name="Dawson S.C."/>
        </authorList>
    </citation>
    <scope>NUCLEOTIDE SEQUENCE [LARGE SCALE GENOMIC DNA]</scope>
    <source>
        <strain evidence="2 3">NEG-M</strain>
    </source>
</reference>